<dbReference type="HOGENOM" id="CLU_2095787_0_0_6"/>
<dbReference type="AlphaFoldDB" id="B8GTK2"/>
<organism evidence="2 3">
    <name type="scientific">Thioalkalivibrio sulfidiphilus (strain HL-EbGR7)</name>
    <dbReference type="NCBI Taxonomy" id="396588"/>
    <lineage>
        <taxon>Bacteria</taxon>
        <taxon>Pseudomonadati</taxon>
        <taxon>Pseudomonadota</taxon>
        <taxon>Gammaproteobacteria</taxon>
        <taxon>Chromatiales</taxon>
        <taxon>Ectothiorhodospiraceae</taxon>
        <taxon>Thioalkalivibrio</taxon>
    </lineage>
</organism>
<dbReference type="KEGG" id="tgr:Tgr7_0163"/>
<evidence type="ECO:0000313" key="3">
    <source>
        <dbReference type="Proteomes" id="UP000002383"/>
    </source>
</evidence>
<feature type="chain" id="PRO_5002872943" description="Transmembrane protein" evidence="1">
    <location>
        <begin position="27"/>
        <end position="116"/>
    </location>
</feature>
<sequence length="116" mass="12993" precursor="true">MNKKHLIRLGAGVVGAALLLPGLAMAGPYGHTTTTVTTVTYGGSHFRPGPPPHAPAHGYRGKHQHQHRHHHRAPAYPVYHHAPVHRPPVYRAPTVIYHEPVPRNTLDFTIRYRTQY</sequence>
<dbReference type="OrthoDB" id="9857696at2"/>
<feature type="signal peptide" evidence="1">
    <location>
        <begin position="1"/>
        <end position="26"/>
    </location>
</feature>
<protein>
    <recommendedName>
        <fullName evidence="4">Transmembrane protein</fullName>
    </recommendedName>
</protein>
<gene>
    <name evidence="2" type="ordered locus">Tgr7_0163</name>
</gene>
<accession>B8GTK2</accession>
<dbReference type="RefSeq" id="WP_012636751.1">
    <property type="nucleotide sequence ID" value="NC_011901.1"/>
</dbReference>
<keyword evidence="1" id="KW-0732">Signal</keyword>
<dbReference type="EMBL" id="CP001339">
    <property type="protein sequence ID" value="ACL71262.1"/>
    <property type="molecule type" value="Genomic_DNA"/>
</dbReference>
<name>B8GTK2_THISH</name>
<dbReference type="Proteomes" id="UP000002383">
    <property type="component" value="Chromosome"/>
</dbReference>
<keyword evidence="3" id="KW-1185">Reference proteome</keyword>
<evidence type="ECO:0000313" key="2">
    <source>
        <dbReference type="EMBL" id="ACL71262.1"/>
    </source>
</evidence>
<proteinExistence type="predicted"/>
<reference evidence="2 3" key="1">
    <citation type="journal article" date="2011" name="Stand. Genomic Sci.">
        <title>Complete genome sequence of 'Thioalkalivibrio sulfidophilus' HL-EbGr7.</title>
        <authorList>
            <person name="Muyzer G."/>
            <person name="Sorokin D.Y."/>
            <person name="Mavromatis K."/>
            <person name="Lapidus A."/>
            <person name="Clum A."/>
            <person name="Ivanova N."/>
            <person name="Pati A."/>
            <person name="d'Haeseleer P."/>
            <person name="Woyke T."/>
            <person name="Kyrpides N.C."/>
        </authorList>
    </citation>
    <scope>NUCLEOTIDE SEQUENCE [LARGE SCALE GENOMIC DNA]</scope>
    <source>
        <strain evidence="2 3">HL-EbGR7</strain>
    </source>
</reference>
<evidence type="ECO:0008006" key="4">
    <source>
        <dbReference type="Google" id="ProtNLM"/>
    </source>
</evidence>
<evidence type="ECO:0000256" key="1">
    <source>
        <dbReference type="SAM" id="SignalP"/>
    </source>
</evidence>